<proteinExistence type="predicted"/>
<evidence type="ECO:0000313" key="5">
    <source>
        <dbReference type="Proteomes" id="UP000799291"/>
    </source>
</evidence>
<keyword evidence="5" id="KW-1185">Reference proteome</keyword>
<dbReference type="AlphaFoldDB" id="A0A6G1JP70"/>
<accession>A0A6G1JP70</accession>
<reference evidence="4" key="1">
    <citation type="journal article" date="2020" name="Stud. Mycol.">
        <title>101 Dothideomycetes genomes: a test case for predicting lifestyles and emergence of pathogens.</title>
        <authorList>
            <person name="Haridas S."/>
            <person name="Albert R."/>
            <person name="Binder M."/>
            <person name="Bloem J."/>
            <person name="Labutti K."/>
            <person name="Salamov A."/>
            <person name="Andreopoulos B."/>
            <person name="Baker S."/>
            <person name="Barry K."/>
            <person name="Bills G."/>
            <person name="Bluhm B."/>
            <person name="Cannon C."/>
            <person name="Castanera R."/>
            <person name="Culley D."/>
            <person name="Daum C."/>
            <person name="Ezra D."/>
            <person name="Gonzalez J."/>
            <person name="Henrissat B."/>
            <person name="Kuo A."/>
            <person name="Liang C."/>
            <person name="Lipzen A."/>
            <person name="Lutzoni F."/>
            <person name="Magnuson J."/>
            <person name="Mondo S."/>
            <person name="Nolan M."/>
            <person name="Ohm R."/>
            <person name="Pangilinan J."/>
            <person name="Park H.-J."/>
            <person name="Ramirez L."/>
            <person name="Alfaro M."/>
            <person name="Sun H."/>
            <person name="Tritt A."/>
            <person name="Yoshinaga Y."/>
            <person name="Zwiers L.-H."/>
            <person name="Turgeon B."/>
            <person name="Goodwin S."/>
            <person name="Spatafora J."/>
            <person name="Crous P."/>
            <person name="Grigoriev I."/>
        </authorList>
    </citation>
    <scope>NUCLEOTIDE SEQUENCE</scope>
    <source>
        <strain evidence="4">CBS 122367</strain>
    </source>
</reference>
<dbReference type="Pfam" id="PF24855">
    <property type="entry name" value="DUF7729"/>
    <property type="match status" value="1"/>
</dbReference>
<dbReference type="Proteomes" id="UP000799291">
    <property type="component" value="Unassembled WGS sequence"/>
</dbReference>
<evidence type="ECO:0000256" key="1">
    <source>
        <dbReference type="SAM" id="MobiDB-lite"/>
    </source>
</evidence>
<organism evidence="4 5">
    <name type="scientific">Lentithecium fluviatile CBS 122367</name>
    <dbReference type="NCBI Taxonomy" id="1168545"/>
    <lineage>
        <taxon>Eukaryota</taxon>
        <taxon>Fungi</taxon>
        <taxon>Dikarya</taxon>
        <taxon>Ascomycota</taxon>
        <taxon>Pezizomycotina</taxon>
        <taxon>Dothideomycetes</taxon>
        <taxon>Pleosporomycetidae</taxon>
        <taxon>Pleosporales</taxon>
        <taxon>Massarineae</taxon>
        <taxon>Lentitheciaceae</taxon>
        <taxon>Lentithecium</taxon>
    </lineage>
</organism>
<sequence length="271" mass="29077">MPPVHDGDATRTISAPPSKRSLDTDPESSDANFQIPTPYDSGLSNNFTTSCDDFLNNRMLGSDTIKNCHPFSLLLLTSTGLFDASQSKIRITQTLEATCAANFTDCLGGMNSLARELITDSACKVDYDNNNAQVVEAYNGLIAYEPLYRASCLRDDEGSYCYANAVTNTTNDGEDAYPYSLPLGVTLAGGARPTCNSCLQDTMAIFSTFAGNSSQPISRTYSNAAQQITIYCGATFVNVTAAPLKGGASAATTAFTPTITLFIMFILYFFQ</sequence>
<name>A0A6G1JP70_9PLEO</name>
<dbReference type="PANTHER" id="PTHR39460:SF1">
    <property type="entry name" value="C6 TRANSCRIPTION FACTOR"/>
    <property type="match status" value="1"/>
</dbReference>
<keyword evidence="2" id="KW-1133">Transmembrane helix</keyword>
<dbReference type="EMBL" id="MU005569">
    <property type="protein sequence ID" value="KAF2691949.1"/>
    <property type="molecule type" value="Genomic_DNA"/>
</dbReference>
<feature type="region of interest" description="Disordered" evidence="1">
    <location>
        <begin position="1"/>
        <end position="37"/>
    </location>
</feature>
<evidence type="ECO:0000313" key="4">
    <source>
        <dbReference type="EMBL" id="KAF2691949.1"/>
    </source>
</evidence>
<dbReference type="PANTHER" id="PTHR39460">
    <property type="entry name" value="EXPRESSED PROTEIN"/>
    <property type="match status" value="1"/>
</dbReference>
<feature type="transmembrane region" description="Helical" evidence="2">
    <location>
        <begin position="248"/>
        <end position="270"/>
    </location>
</feature>
<feature type="domain" description="DUF7729" evidence="3">
    <location>
        <begin position="34"/>
        <end position="240"/>
    </location>
</feature>
<keyword evidence="2" id="KW-0812">Transmembrane</keyword>
<gene>
    <name evidence="4" type="ORF">K458DRAFT_286606</name>
</gene>
<keyword evidence="2" id="KW-0472">Membrane</keyword>
<protein>
    <recommendedName>
        <fullName evidence="3">DUF7729 domain-containing protein</fullName>
    </recommendedName>
</protein>
<evidence type="ECO:0000256" key="2">
    <source>
        <dbReference type="SAM" id="Phobius"/>
    </source>
</evidence>
<evidence type="ECO:0000259" key="3">
    <source>
        <dbReference type="Pfam" id="PF24855"/>
    </source>
</evidence>
<dbReference type="InterPro" id="IPR056146">
    <property type="entry name" value="DUF7729"/>
</dbReference>
<dbReference type="OrthoDB" id="2564812at2759"/>